<dbReference type="EMBL" id="MVHS01000011">
    <property type="protein sequence ID" value="ORA71785.1"/>
    <property type="molecule type" value="Genomic_DNA"/>
</dbReference>
<gene>
    <name evidence="1" type="ORF">BST26_06955</name>
</gene>
<dbReference type="PANTHER" id="PTHR36151">
    <property type="entry name" value="BLR2777 PROTEIN"/>
    <property type="match status" value="1"/>
</dbReference>
<dbReference type="RefSeq" id="WP_083030040.1">
    <property type="nucleotide sequence ID" value="NZ_AP022618.1"/>
</dbReference>
<dbReference type="AlphaFoldDB" id="A0A1X0DHC8"/>
<evidence type="ECO:0000313" key="1">
    <source>
        <dbReference type="EMBL" id="ORA71785.1"/>
    </source>
</evidence>
<dbReference type="PANTHER" id="PTHR36151:SF3">
    <property type="entry name" value="ER-BOUND OXYGENASE MPAB_MPAB'_RUBBER OXYGENASE CATALYTIC DOMAIN-CONTAINING PROTEIN"/>
    <property type="match status" value="1"/>
</dbReference>
<dbReference type="OrthoDB" id="3422701at2"/>
<dbReference type="STRING" id="444597.BST26_06955"/>
<sequence length="291" mass="32963">MNTPLTDTQTRISIRRRTARWANHPAVLGDGLDFWSSGAAAANVVMQLARPGVGYGVLESPVESGQLMRHPWKRARTTATYIAVALLGSDADRAAYRAAVNVAHRDVRSGPDSPVSYNAFDRDLQLWVAACIFVGLEDCYQLLRGELAPEQVEGFYRSAFPLGTTLQVRQDQWPATRAEFDDYWNAACARVRIDPPVRDYLLDMIGLKMITPLLRPGWSTLLRFLTTGFLAPVFREQLGLRWSPGRQWCFEHLFLTVAFANRFIPQFIRQAGSYLYLFEVRRRAKRGIPLL</sequence>
<name>A0A1X0DHC8_9MYCO</name>
<dbReference type="Pfam" id="PF09995">
    <property type="entry name" value="MPAB_Lcp_cat"/>
    <property type="match status" value="1"/>
</dbReference>
<dbReference type="GO" id="GO:0016491">
    <property type="term" value="F:oxidoreductase activity"/>
    <property type="evidence" value="ECO:0007669"/>
    <property type="project" value="InterPro"/>
</dbReference>
<keyword evidence="2" id="KW-1185">Reference proteome</keyword>
<comment type="caution">
    <text evidence="1">The sequence shown here is derived from an EMBL/GenBank/DDBJ whole genome shotgun (WGS) entry which is preliminary data.</text>
</comment>
<organism evidence="1 2">
    <name type="scientific">Mycolicibacterium insubricum</name>
    <dbReference type="NCBI Taxonomy" id="444597"/>
    <lineage>
        <taxon>Bacteria</taxon>
        <taxon>Bacillati</taxon>
        <taxon>Actinomycetota</taxon>
        <taxon>Actinomycetes</taxon>
        <taxon>Mycobacteriales</taxon>
        <taxon>Mycobacteriaceae</taxon>
        <taxon>Mycolicibacterium</taxon>
    </lineage>
</organism>
<accession>A0A1X0DHC8</accession>
<protein>
    <submittedName>
        <fullName evidence="1">Uncharacterized protein</fullName>
    </submittedName>
</protein>
<dbReference type="Proteomes" id="UP000192801">
    <property type="component" value="Unassembled WGS sequence"/>
</dbReference>
<proteinExistence type="predicted"/>
<dbReference type="InterPro" id="IPR018713">
    <property type="entry name" value="MPAB/Lcp_cat_dom"/>
</dbReference>
<reference evidence="1 2" key="1">
    <citation type="submission" date="2016-12" db="EMBL/GenBank/DDBJ databases">
        <title>The new phylogeny of genus Mycobacterium.</title>
        <authorList>
            <person name="Tortoli E."/>
            <person name="Trovato A."/>
            <person name="Cirillo D.M."/>
        </authorList>
    </citation>
    <scope>NUCLEOTIDE SEQUENCE [LARGE SCALE GENOMIC DNA]</scope>
    <source>
        <strain evidence="1 2">DSM 45130</strain>
    </source>
</reference>
<evidence type="ECO:0000313" key="2">
    <source>
        <dbReference type="Proteomes" id="UP000192801"/>
    </source>
</evidence>